<dbReference type="InterPro" id="IPR047676">
    <property type="entry name" value="FxLYD_dom"/>
</dbReference>
<keyword evidence="1" id="KW-0472">Membrane</keyword>
<accession>A0A679IQK5</accession>
<feature type="transmembrane region" description="Helical" evidence="1">
    <location>
        <begin position="75"/>
        <end position="96"/>
    </location>
</feature>
<keyword evidence="1" id="KW-1133">Transmembrane helix</keyword>
<protein>
    <recommendedName>
        <fullName evidence="3">TFIIB-type zinc ribbon-containing protein</fullName>
    </recommendedName>
</protein>
<proteinExistence type="predicted"/>
<dbReference type="NCBIfam" id="NF038353">
    <property type="entry name" value="FxLYD_dom"/>
    <property type="match status" value="1"/>
</dbReference>
<sequence>MTIDLQTLKCGECGSSVLKRTGLNEYTCGHCGSVTLVEDNVSDRLERVLNQVKNEAGRRLAAEEAQRQALAMRKAGIAVAVAVGVVALVGVVGIFVGSRGADTSSASGGQRPVVAALGDRTIPTDGLKLAEPRQVLVGSGSSAQAKLLVVARNETGKPLSRAGIRATYYDGDTRLDERSEMLPVAVLEPGESAPALIDMPSGKNVTRQDLRVQKLAEPYNAVQGPRMTFSRVRLIQQGERVRLVGRITNDRKDAAVIGGIEVLATLYDDAGQVIGFGHGYGQANEVPPGTRTSVDVSVARFGRAAAIASWDYRIGYSTVEASGSRTPVLNADRVIRTAGGPESFNPDLRLGTDDLLADDSERFDEKQLELLPLVAGRSNIQRPLFLTELVNRSNDAIVLAPGGAISRFGGNKADGSTAITGLAYLYPGERFPILLEPRDVERITQTRIEWKPMRRAALPGPRKPLEVRVTGTKAETGSVLLNFSQRFTYRSVEVTGSVTNPGTAIVGKVRLWVSLRDRNGQLTGFKLMDNLPAIAPGESVPFQVNVEQNARDFATVSTLYQTE</sequence>
<keyword evidence="1" id="KW-0812">Transmembrane</keyword>
<evidence type="ECO:0008006" key="3">
    <source>
        <dbReference type="Google" id="ProtNLM"/>
    </source>
</evidence>
<reference evidence="2" key="1">
    <citation type="submission" date="2019-12" db="EMBL/GenBank/DDBJ databases">
        <authorList>
            <person name="Cremers G."/>
        </authorList>
    </citation>
    <scope>NUCLEOTIDE SEQUENCE</scope>
    <source>
        <strain evidence="2">Vvax</strain>
    </source>
</reference>
<dbReference type="RefSeq" id="WP_339088700.1">
    <property type="nucleotide sequence ID" value="NZ_LR743507.1"/>
</dbReference>
<evidence type="ECO:0000256" key="1">
    <source>
        <dbReference type="SAM" id="Phobius"/>
    </source>
</evidence>
<dbReference type="EMBL" id="LR743507">
    <property type="protein sequence ID" value="CAA2100897.1"/>
    <property type="molecule type" value="Genomic_DNA"/>
</dbReference>
<gene>
    <name evidence="2" type="ORF">VVAX_00974</name>
</gene>
<name>A0A679IQK5_VARPD</name>
<organism evidence="2">
    <name type="scientific">Variovorax paradoxus</name>
    <dbReference type="NCBI Taxonomy" id="34073"/>
    <lineage>
        <taxon>Bacteria</taxon>
        <taxon>Pseudomonadati</taxon>
        <taxon>Pseudomonadota</taxon>
        <taxon>Betaproteobacteria</taxon>
        <taxon>Burkholderiales</taxon>
        <taxon>Comamonadaceae</taxon>
        <taxon>Variovorax</taxon>
    </lineage>
</organism>
<evidence type="ECO:0000313" key="2">
    <source>
        <dbReference type="EMBL" id="CAA2100897.1"/>
    </source>
</evidence>
<dbReference type="AlphaFoldDB" id="A0A679IQK5"/>